<evidence type="ECO:0000313" key="1">
    <source>
        <dbReference type="EMBL" id="SPC14234.1"/>
    </source>
</evidence>
<dbReference type="Proteomes" id="UP000256862">
    <property type="component" value="Chromosome CO2235"/>
</dbReference>
<protein>
    <submittedName>
        <fullName evidence="1">Uncharacterized protein</fullName>
    </submittedName>
</protein>
<comment type="caution">
    <text evidence="1">The sequence shown here is derived from an EMBL/GenBank/DDBJ whole genome shotgun (WGS) entry which is preliminary data.</text>
</comment>
<organism evidence="1 2">
    <name type="scientific">Cupriavidus oxalaticus</name>
    <dbReference type="NCBI Taxonomy" id="96344"/>
    <lineage>
        <taxon>Bacteria</taxon>
        <taxon>Pseudomonadati</taxon>
        <taxon>Pseudomonadota</taxon>
        <taxon>Betaproteobacteria</taxon>
        <taxon>Burkholderiales</taxon>
        <taxon>Burkholderiaceae</taxon>
        <taxon>Cupriavidus</taxon>
    </lineage>
</organism>
<reference evidence="1 2" key="1">
    <citation type="submission" date="2018-01" db="EMBL/GenBank/DDBJ databases">
        <authorList>
            <person name="Clerissi C."/>
        </authorList>
    </citation>
    <scope>NUCLEOTIDE SEQUENCE [LARGE SCALE GENOMIC DNA]</scope>
    <source>
        <strain evidence="1">Cupriavidus oxalaticus LMG 2235</strain>
    </source>
</reference>
<evidence type="ECO:0000313" key="2">
    <source>
        <dbReference type="Proteomes" id="UP000256862"/>
    </source>
</evidence>
<sequence>MRRGSLQNLSNRPQACTKWQIASQKPVHHCTK</sequence>
<gene>
    <name evidence="1" type="ORF">CO2235_200090</name>
</gene>
<accession>A0A976BCM2</accession>
<dbReference type="EMBL" id="OGUS01000121">
    <property type="protein sequence ID" value="SPC14234.1"/>
    <property type="molecule type" value="Genomic_DNA"/>
</dbReference>
<dbReference type="AlphaFoldDB" id="A0A976BCM2"/>
<proteinExistence type="predicted"/>
<name>A0A976BCM2_9BURK</name>